<gene>
    <name evidence="10" type="ORF">LSH36_448g02000</name>
</gene>
<evidence type="ECO:0000256" key="2">
    <source>
        <dbReference type="ARBA" id="ARBA00009085"/>
    </source>
</evidence>
<feature type="region of interest" description="Disordered" evidence="8">
    <location>
        <begin position="711"/>
        <end position="738"/>
    </location>
</feature>
<evidence type="ECO:0000256" key="5">
    <source>
        <dbReference type="ARBA" id="ARBA00022786"/>
    </source>
</evidence>
<dbReference type="GO" id="GO:0005634">
    <property type="term" value="C:nucleus"/>
    <property type="evidence" value="ECO:0007669"/>
    <property type="project" value="TreeGrafter"/>
</dbReference>
<feature type="compositionally biased region" description="Acidic residues" evidence="8">
    <location>
        <begin position="617"/>
        <end position="631"/>
    </location>
</feature>
<dbReference type="GO" id="GO:0006508">
    <property type="term" value="P:proteolysis"/>
    <property type="evidence" value="ECO:0007669"/>
    <property type="project" value="UniProtKB-KW"/>
</dbReference>
<dbReference type="FunFam" id="3.90.70.10:FF:000014">
    <property type="entry name" value="Ubiquitin carboxyl-terminal hydrolase 34"/>
    <property type="match status" value="1"/>
</dbReference>
<dbReference type="GO" id="GO:0005829">
    <property type="term" value="C:cytosol"/>
    <property type="evidence" value="ECO:0007669"/>
    <property type="project" value="TreeGrafter"/>
</dbReference>
<dbReference type="EMBL" id="JAODUP010000448">
    <property type="protein sequence ID" value="KAK2149520.1"/>
    <property type="molecule type" value="Genomic_DNA"/>
</dbReference>
<evidence type="ECO:0000313" key="11">
    <source>
        <dbReference type="Proteomes" id="UP001208570"/>
    </source>
</evidence>
<dbReference type="InterPro" id="IPR056850">
    <property type="entry name" value="ARM_UBP34_24_USP9X_Y"/>
</dbReference>
<dbReference type="InterPro" id="IPR021905">
    <property type="entry name" value="DUF3517"/>
</dbReference>
<dbReference type="GO" id="GO:0009966">
    <property type="term" value="P:regulation of signal transduction"/>
    <property type="evidence" value="ECO:0007669"/>
    <property type="project" value="UniProtKB-ARBA"/>
</dbReference>
<feature type="compositionally biased region" description="Basic residues" evidence="8">
    <location>
        <begin position="729"/>
        <end position="738"/>
    </location>
</feature>
<dbReference type="InterPro" id="IPR038765">
    <property type="entry name" value="Papain-like_cys_pep_sf"/>
</dbReference>
<dbReference type="GO" id="GO:0004843">
    <property type="term" value="F:cysteine-type deubiquitinase activity"/>
    <property type="evidence" value="ECO:0007669"/>
    <property type="project" value="UniProtKB-EC"/>
</dbReference>
<dbReference type="Pfam" id="PF12030">
    <property type="entry name" value="DUF3517"/>
    <property type="match status" value="1"/>
</dbReference>
<feature type="region of interest" description="Disordered" evidence="8">
    <location>
        <begin position="562"/>
        <end position="587"/>
    </location>
</feature>
<evidence type="ECO:0000256" key="7">
    <source>
        <dbReference type="ARBA" id="ARBA00022807"/>
    </source>
</evidence>
<keyword evidence="5" id="KW-0833">Ubl conjugation pathway</keyword>
<dbReference type="CDD" id="cd02659">
    <property type="entry name" value="peptidase_C19C"/>
    <property type="match status" value="1"/>
</dbReference>
<name>A0AAD9JBQ0_9ANNE</name>
<feature type="compositionally biased region" description="Basic and acidic residues" evidence="8">
    <location>
        <begin position="165"/>
        <end position="199"/>
    </location>
</feature>
<keyword evidence="4" id="KW-0645">Protease</keyword>
<dbReference type="PROSITE" id="PS00973">
    <property type="entry name" value="USP_2"/>
    <property type="match status" value="1"/>
</dbReference>
<evidence type="ECO:0000313" key="10">
    <source>
        <dbReference type="EMBL" id="KAK2149520.1"/>
    </source>
</evidence>
<comment type="caution">
    <text evidence="10">The sequence shown here is derived from an EMBL/GenBank/DDBJ whole genome shotgun (WGS) entry which is preliminary data.</text>
</comment>
<feature type="region of interest" description="Disordered" evidence="8">
    <location>
        <begin position="3555"/>
        <end position="3645"/>
    </location>
</feature>
<keyword evidence="7" id="KW-0788">Thiol protease</keyword>
<dbReference type="PROSITE" id="PS50235">
    <property type="entry name" value="USP_3"/>
    <property type="match status" value="1"/>
</dbReference>
<evidence type="ECO:0000256" key="3">
    <source>
        <dbReference type="ARBA" id="ARBA00012759"/>
    </source>
</evidence>
<evidence type="ECO:0000256" key="6">
    <source>
        <dbReference type="ARBA" id="ARBA00022801"/>
    </source>
</evidence>
<feature type="domain" description="USP" evidence="9">
    <location>
        <begin position="2008"/>
        <end position="2357"/>
    </location>
</feature>
<evidence type="ECO:0000256" key="8">
    <source>
        <dbReference type="SAM" id="MobiDB-lite"/>
    </source>
</evidence>
<feature type="region of interest" description="Disordered" evidence="8">
    <location>
        <begin position="1658"/>
        <end position="1680"/>
    </location>
</feature>
<feature type="compositionally biased region" description="Acidic residues" evidence="8">
    <location>
        <begin position="200"/>
        <end position="217"/>
    </location>
</feature>
<keyword evidence="6" id="KW-0378">Hydrolase</keyword>
<keyword evidence="11" id="KW-1185">Reference proteome</keyword>
<evidence type="ECO:0000256" key="1">
    <source>
        <dbReference type="ARBA" id="ARBA00000707"/>
    </source>
</evidence>
<dbReference type="Gene3D" id="3.90.70.10">
    <property type="entry name" value="Cysteine proteinases"/>
    <property type="match status" value="1"/>
</dbReference>
<feature type="compositionally biased region" description="Low complexity" evidence="8">
    <location>
        <begin position="3572"/>
        <end position="3594"/>
    </location>
</feature>
<dbReference type="InterPro" id="IPR050164">
    <property type="entry name" value="Peptidase_C19"/>
</dbReference>
<proteinExistence type="inferred from homology"/>
<feature type="region of interest" description="Disordered" evidence="8">
    <location>
        <begin position="3505"/>
        <end position="3526"/>
    </location>
</feature>
<feature type="region of interest" description="Disordered" evidence="8">
    <location>
        <begin position="611"/>
        <end position="697"/>
    </location>
</feature>
<dbReference type="InterPro" id="IPR016024">
    <property type="entry name" value="ARM-type_fold"/>
</dbReference>
<evidence type="ECO:0000256" key="4">
    <source>
        <dbReference type="ARBA" id="ARBA00022670"/>
    </source>
</evidence>
<dbReference type="Proteomes" id="UP001208570">
    <property type="component" value="Unassembled WGS sequence"/>
</dbReference>
<organism evidence="10 11">
    <name type="scientific">Paralvinella palmiformis</name>
    <dbReference type="NCBI Taxonomy" id="53620"/>
    <lineage>
        <taxon>Eukaryota</taxon>
        <taxon>Metazoa</taxon>
        <taxon>Spiralia</taxon>
        <taxon>Lophotrochozoa</taxon>
        <taxon>Annelida</taxon>
        <taxon>Polychaeta</taxon>
        <taxon>Sedentaria</taxon>
        <taxon>Canalipalpata</taxon>
        <taxon>Terebellida</taxon>
        <taxon>Terebelliformia</taxon>
        <taxon>Alvinellidae</taxon>
        <taxon>Paralvinella</taxon>
    </lineage>
</organism>
<protein>
    <recommendedName>
        <fullName evidence="3">ubiquitinyl hydrolase 1</fullName>
        <ecNumber evidence="3">3.4.19.12</ecNumber>
    </recommendedName>
</protein>
<dbReference type="PANTHER" id="PTHR24006">
    <property type="entry name" value="UBIQUITIN CARBOXYL-TERMINAL HYDROLASE"/>
    <property type="match status" value="1"/>
</dbReference>
<reference evidence="10" key="1">
    <citation type="journal article" date="2023" name="Mol. Biol. Evol.">
        <title>Third-Generation Sequencing Reveals the Adaptive Role of the Epigenome in Three Deep-Sea Polychaetes.</title>
        <authorList>
            <person name="Perez M."/>
            <person name="Aroh O."/>
            <person name="Sun Y."/>
            <person name="Lan Y."/>
            <person name="Juniper S.K."/>
            <person name="Young C.R."/>
            <person name="Angers B."/>
            <person name="Qian P.Y."/>
        </authorList>
    </citation>
    <scope>NUCLEOTIDE SEQUENCE</scope>
    <source>
        <strain evidence="10">P08H-3</strain>
    </source>
</reference>
<dbReference type="EC" id="3.4.19.12" evidence="3"/>
<dbReference type="Pfam" id="PF00443">
    <property type="entry name" value="UCH"/>
    <property type="match status" value="1"/>
</dbReference>
<feature type="compositionally biased region" description="Basic and acidic residues" evidence="8">
    <location>
        <begin position="3626"/>
        <end position="3635"/>
    </location>
</feature>
<comment type="catalytic activity">
    <reaction evidence="1">
        <text>Thiol-dependent hydrolysis of ester, thioester, amide, peptide and isopeptide bonds formed by the C-terminal Gly of ubiquitin (a 76-residue protein attached to proteins as an intracellular targeting signal).</text>
        <dbReference type="EC" id="3.4.19.12"/>
    </reaction>
</comment>
<comment type="similarity">
    <text evidence="2">Belongs to the peptidase C19 family.</text>
</comment>
<evidence type="ECO:0000259" key="9">
    <source>
        <dbReference type="PROSITE" id="PS50235"/>
    </source>
</evidence>
<feature type="region of interest" description="Disordered" evidence="8">
    <location>
        <begin position="99"/>
        <end position="217"/>
    </location>
</feature>
<dbReference type="Pfam" id="PF25010">
    <property type="entry name" value="ARM_UBP24_USP9X-Y"/>
    <property type="match status" value="1"/>
</dbReference>
<dbReference type="SUPFAM" id="SSF54001">
    <property type="entry name" value="Cysteine proteinases"/>
    <property type="match status" value="1"/>
</dbReference>
<feature type="compositionally biased region" description="Acidic residues" evidence="8">
    <location>
        <begin position="1660"/>
        <end position="1670"/>
    </location>
</feature>
<feature type="compositionally biased region" description="Acidic residues" evidence="8">
    <location>
        <begin position="649"/>
        <end position="693"/>
    </location>
</feature>
<dbReference type="InterPro" id="IPR001394">
    <property type="entry name" value="Peptidase_C19_UCH"/>
</dbReference>
<feature type="compositionally biased region" description="Basic and acidic residues" evidence="8">
    <location>
        <begin position="99"/>
        <end position="157"/>
    </location>
</feature>
<sequence length="3667" mass="422366">MARNRVLIKVIAELPLENKCDILRKKKWERDDARLKERRGLLLNKAEILGVINYVQLWQQRQCMCCYKDYKNFEKFNNIVQVILHRAIKLIQQLPKQRLREKQRQFESDGKLDRRKQDDGSPKTKDTDVRQNSGDDERSADGNDQKLESGVEDKLASDDPQSGCEQERLTEGMEKQPRSQEKAAGDVKKLEEDGTRKAEEQDEEEDEEEEEDDEDDTWTLEECDNMFLFVSKVFLMNFPLYMAYKHCVHSTLEELSQQEASALNNYCELSDTEIPVYLLRNVCFFCDSNGIASIAHCFDQSDPEILPCMVAHTLITIVANLRLWMNIGTVMQNIVPIRGQIIHYMCRLSDKDLRMAGTRNMTELMWTAIKEPIETQLMFDKEGLDLAFKYFTCSTLTIRLAGVTQINVGLANTLPDWLIENKIIEQIFGPNLHVEIIKQSQLILNVLAIEGRITKEHMACIWAAAQLKHCGRQVMEILIPLIKNLEFQPAQHLLQLVSSLDPSQHTEQIEMFHVLRIQNECLPFAECHIESLQDSDSPGHCQHTLRKDQQSDIFKLGGQASSSLEAHMSDGESENSSISAHSDMNESLPCEKDCKRYIAHKRLKIRIQKKQMLEQEQSSESEIEVDTDNSEEEAKVHCGQGICHHVESESESLDDSEEEEDEEEEDDEDDDEDDDEEEEMEDEPEEEINVTDDEVSKHIKVVKVNGEGRRCVDGNNSCTSESDREASPSKKRRLRRDKIKSKQKVIDVDVVKAVVRAHEEYKHDVENCQKCKHDGHSVESEGITDLETSGSIDVAQPVMLPCSTAESLNAGTQRVIMQDLDTHSSDGEIPLSMVVKSHIRFCGDKHGMNPDDIDSYLHIHAVAHGHQHHFSHHGMSREFIEDILSPDDNSCNSSHISNKSEKNMADFEGEDILSDEELAQINARACYSGHHVHQPLSNIAVYKMPKAHMNHHNKQVAMVETIHTCIKFDDVCKPGNTLLWDLVQDDNVSKLPDGLYIEAEKVLLSLVCFATDQTIRTKFIEACVENLANHRSVVVSLRLLPKIFASFQPYRAGIDTHTVTMWAEKDLQMMKHFFNDLVYYSNKENKYSPTSPLFNHREEIQTRLQFLTCVFSTVGSPDVFRLSLEQVDTLWNCLAEDPECTDDCFHWFLNQAKSKDQHAMGLDTFKHIFMEKMPLLKPENMSMMGLNLFTQLCHLAKLANTSMDNPLPEDQIQGMDQLWGIALKAQNTDVSLTAIQYLNGYYINYGSGGLEKEGEFIQRCMDSLIQASEQLDPSLLHTANPESGLLVIQRGLVLLTNHLESFRKRYAFHLRMWQLQGEGIECHKKCTQDKNAVPLRVVLQAAGASEKTVVEMQSADLVAELRAEVTYWWESVQKSQQQQRQQQQEQQEMSGSVLTPILGAMLGDGPVRMITLGHELTVDRDEKSLEEMQFKEMQYVFVSLGGSRPPRKQDGNMPASSLVPPDRNKLPMMLLLEEPHFSRLFNLLQQLSNFKPNVDDVDQQKVYNLQTKATVLSRKVWDLLMLLPTNQEILQKFLSVSDHKEFEGSNKDMVKWEELLDAENPHKLMYSLQIVETLSHKATKQRRKLSVSLDDSTVCDEMCAETWNNKFISCGGLIHLFNIFLRGGLQIKEGDHWNEWLQECLACLLRLISQFAVGHNDLDSSNDEGQESEEPSPRKRIKKQKSQEIIIPKLAQNVLSNLDIPSVVQILMTILYEAAMPSEDFSRWPSASWGRVEVMQHAMSFLVSLAFTAEEAHPMICQSENFTQWLKRLMLEAPEPPVRQEASQGLYRLCLGHSEDGVTGHSYLLPVLAHLLHSLDDALSLKPPRKQVQEDKEPYGPGCRDYFWLVCRLMESLDRAEAAKTWKQENSLLDINSLITHVAQCIVDRPYLERRPNVKEDDGLHGLLMLSTAIMKLNPPFKDSTEGRVFLMEIFNCLFALPCPEKRYLPKCKSHTTRSAAYDLLVEMVKGSIENYTLLHQNVLRQHHRDTHSAYSWDQWPHEEERSECGYVGLTNLGATCYMATCMQHLYMIPEARKSVLEAKCSKDNRHENTLTELKKMFAYLLESERKAYNPRSFCKVYTMDHQPLNTGEQKDMTEFFTDLISKLEEMGPDLRKLVKNLFGGVITNNVVSLDCPHVSRNKEEFYTIRCQVADMKNLYDSLDEVTVKDMLEGDNMYTCSKCQKKVRAEKRACFKRLPKILCFNTMRYTFNMVTMMKEKVNTHFSFPLQLDMSPYMEKNLIGRDRLQADHTDCSDDDETESEEDQQYHYELIGVTVHTGTADGGHYYSFIRDRLHRNELDQDKWFLFNDAEVKPFDPAQIAYECFGGEMTRKSYDTVTEKFMDFSFEKTNSAYMLFYERMMPKSDPEAEKITAGPLIKSDNEMGYDDNENDDHPKYQVELSKDLADWIWKDNMQFLQDKNIFEHTYFSFMWQMCGYIPSTLPVKDPDHNVPLMAAKLSSSFVLESLIHAKEKPTMLQWIELVTKQFNTCPAACEWFLDTMAEEDWWPQQILIKCPNQMVRQMFQRLVIHVINQLKPSHHQLYLHPLTSDMDCNDVDVSLIGNKSCVTRFIKKLLSIIDHGARPHCKYLSEYFAFLLEFARMGEHESLFLLQVNAISIMVRFFMAHKSQESYVEILSDDEEEEDDVIALADDKYRPQSLEKMITLIALLVEKSRGDDNQLQLKRRDLNAILSGKHFLFLFNQIRDNINLPHTCNLIFSLCRWNNVLAKAIVDMIFGAITRLGNESQPFFKLLSMLVDFVGGPHDMPPFTHYILQKYWEVAEYCPHQCLDWLASQVPRNKYAHSWTLRNLNMWVEPFLLANNNVRVRNSAACLLIALVPSSHFRQTFRTSRNFLSPHKEPIPSGINPQNNKLGFFQMTSDAIEVLHEVYTHLLKLLPRARQYVDAQTHGSTKLVLYFAVMGYCLISRTEKLMFSHYFTDLWALFHPKMSEPPISMHHNKQALLLFWHQVCIDCPENVKLIVNNPNVTKNIAFIYILADHEDQDVVLFNRTMLPAYYAILCKCCAQSRSFTRQLAQHQNVQWAFKNITPYPTQYMAAVEELFRMMRIMVTRHPDSTEEEIKAITQFRRSTLQLYMQNIDARISWQTLITALKILMDSTEDRVLVLQLQGLPMLHEAFNTLHTMHHEATACHVSRDIVDLLDIVSQILKAARGYIEKKKGEFCAEVKPHLFGWKERMDFARKLLSFLNSYTPPDVWKQSLDCLRDLALTYQSEFLQTIAPILVQAHSHFQDNNVSINVGPYFPRRGQKSVPLKTTVRPLRPQFQMFLHNSQLEADKGKDEAYDAALHDFFSPYHSFVDLMLRIAVNQKNLTEQLISLSAMVAYEGVPLHMPYFAKLWYEIYQSEQIDKSCIDILISCSPFIEYVDAVLLDERQSLNNQHIYQFFCNFFPKINSVIILNLFFPPPSLHWQVYQQVLNDQGQSLYDSLISSVQNNRETLDKCHSKDGLQKLLYSINGDVRALLLILSVHHHKELPETLIDCLQYMLKFTQKKQQASRSQSQHSRKPCTPGSPDVDSECSFTVGVDKFIPDLLELLTIDRTDDSLPAKRKRKSSEQDEEEQISQSESNSSKLTTEPSEPRPTTSKDTSEGSAVPPCDLKADQKDTGSESSSDNEEKESGSSEKLKVQGRRNVVPKEKPTLLDYVVKNMETIFRMIKK</sequence>
<accession>A0AAD9JBQ0</accession>
<dbReference type="InterPro" id="IPR018200">
    <property type="entry name" value="USP_CS"/>
</dbReference>
<dbReference type="SUPFAM" id="SSF48371">
    <property type="entry name" value="ARM repeat"/>
    <property type="match status" value="1"/>
</dbReference>
<dbReference type="InterPro" id="IPR028889">
    <property type="entry name" value="USP"/>
</dbReference>
<dbReference type="PANTHER" id="PTHR24006:SF827">
    <property type="entry name" value="UBIQUITIN CARBOXYL-TERMINAL HYDROLASE 34"/>
    <property type="match status" value="1"/>
</dbReference>
<dbReference type="GO" id="GO:0016579">
    <property type="term" value="P:protein deubiquitination"/>
    <property type="evidence" value="ECO:0007669"/>
    <property type="project" value="InterPro"/>
</dbReference>